<dbReference type="EMBL" id="JYDJ01000028">
    <property type="protein sequence ID" value="KRX48546.1"/>
    <property type="molecule type" value="Genomic_DNA"/>
</dbReference>
<gene>
    <name evidence="1" type="ORF">T05_8404</name>
</gene>
<organism evidence="1 2">
    <name type="scientific">Trichinella murrelli</name>
    <dbReference type="NCBI Taxonomy" id="144512"/>
    <lineage>
        <taxon>Eukaryota</taxon>
        <taxon>Metazoa</taxon>
        <taxon>Ecdysozoa</taxon>
        <taxon>Nematoda</taxon>
        <taxon>Enoplea</taxon>
        <taxon>Dorylaimia</taxon>
        <taxon>Trichinellida</taxon>
        <taxon>Trichinellidae</taxon>
        <taxon>Trichinella</taxon>
    </lineage>
</organism>
<comment type="caution">
    <text evidence="1">The sequence shown here is derived from an EMBL/GenBank/DDBJ whole genome shotgun (WGS) entry which is preliminary data.</text>
</comment>
<dbReference type="Proteomes" id="UP000055048">
    <property type="component" value="Unassembled WGS sequence"/>
</dbReference>
<reference evidence="1 2" key="1">
    <citation type="submission" date="2015-01" db="EMBL/GenBank/DDBJ databases">
        <title>Evolution of Trichinella species and genotypes.</title>
        <authorList>
            <person name="Korhonen P.K."/>
            <person name="Edoardo P."/>
            <person name="Giuseppe L.R."/>
            <person name="Gasser R.B."/>
        </authorList>
    </citation>
    <scope>NUCLEOTIDE SEQUENCE [LARGE SCALE GENOMIC DNA]</scope>
    <source>
        <strain evidence="1">ISS417</strain>
    </source>
</reference>
<accession>A0A0V0UBC2</accession>
<evidence type="ECO:0000313" key="1">
    <source>
        <dbReference type="EMBL" id="KRX48546.1"/>
    </source>
</evidence>
<dbReference type="AlphaFoldDB" id="A0A0V0UBC2"/>
<keyword evidence="2" id="KW-1185">Reference proteome</keyword>
<sequence length="279" mass="31645">MVRNNGAPDGATLARTNINYRWLPVGRQCAEALMFSQRSADGHLMAPLRQPPLRSSDSQPHMLVVRRRDLLSWSIIRRHTSNGRVTPTRSASFPLEQHFRSPINLIFDFLDYTTDYWHQLTRHNGMDDKRLLIKSLNVPTVSEVFMVAITGTSKYVHTAHILLITPSIFSVYRYILIFHPAFINKGHTAAAICTTGSSSTYRQLAAWSTHRDYLCLWHSLKSFNDQQQCQNTRALYEGQITKNKSTTRTSTIHAQSQAATVTMNAGTDAQEFGSDQTNF</sequence>
<evidence type="ECO:0000313" key="2">
    <source>
        <dbReference type="Proteomes" id="UP000055048"/>
    </source>
</evidence>
<name>A0A0V0UBC2_9BILA</name>
<proteinExistence type="predicted"/>
<protein>
    <submittedName>
        <fullName evidence="1">Uncharacterized protein</fullName>
    </submittedName>
</protein>